<keyword evidence="5" id="KW-0206">Cytoskeleton</keyword>
<dbReference type="AlphaFoldDB" id="A0A8S1L5I8"/>
<keyword evidence="4" id="KW-0963">Cytoplasm</keyword>
<keyword evidence="6" id="KW-0966">Cell projection</keyword>
<dbReference type="Proteomes" id="UP000692954">
    <property type="component" value="Unassembled WGS sequence"/>
</dbReference>
<reference evidence="7" key="1">
    <citation type="submission" date="2021-01" db="EMBL/GenBank/DDBJ databases">
        <authorList>
            <consortium name="Genoscope - CEA"/>
            <person name="William W."/>
        </authorList>
    </citation>
    <scope>NUCLEOTIDE SEQUENCE</scope>
</reference>
<evidence type="ECO:0000256" key="2">
    <source>
        <dbReference type="ARBA" id="ARBA00009205"/>
    </source>
</evidence>
<evidence type="ECO:0000256" key="3">
    <source>
        <dbReference type="ARBA" id="ARBA00022174"/>
    </source>
</evidence>
<dbReference type="InterPro" id="IPR029416">
    <property type="entry name" value="CFAP300"/>
</dbReference>
<name>A0A8S1L5I8_9CILI</name>
<dbReference type="OrthoDB" id="10259249at2759"/>
<dbReference type="EMBL" id="CAJJDN010000017">
    <property type="protein sequence ID" value="CAD8062737.1"/>
    <property type="molecule type" value="Genomic_DNA"/>
</dbReference>
<evidence type="ECO:0000313" key="8">
    <source>
        <dbReference type="Proteomes" id="UP000692954"/>
    </source>
</evidence>
<gene>
    <name evidence="7" type="ORF">PSON_ATCC_30995.1.T0170020</name>
</gene>
<evidence type="ECO:0000256" key="1">
    <source>
        <dbReference type="ARBA" id="ARBA00004430"/>
    </source>
</evidence>
<dbReference type="GO" id="GO:0005930">
    <property type="term" value="C:axoneme"/>
    <property type="evidence" value="ECO:0007669"/>
    <property type="project" value="UniProtKB-SubCell"/>
</dbReference>
<comment type="subcellular location">
    <subcellularLocation>
        <location evidence="1">Cytoplasm</location>
        <location evidence="1">Cytoskeleton</location>
        <location evidence="1">Cilium axoneme</location>
    </subcellularLocation>
</comment>
<sequence>MQIESDNQVTNQSYSFFRQENTIFEDKKFLEILLKWGLQHSLKVNTFLFDIKFDHLNPNQFLLDLFNSKDVRGSLHYVSFKQNVLLSQIKFQPLTCKSIKLDLFDKLTEDRIVVKGHIKQCFEEQFENIQIADELRKALVMEDCEQYCVFNEADRQELLLRLFQILVLGGQLCQYEDQIQAYLDWTKYLYKNTVNARKYADKDEIYIDSYAYDIKKLENSYNSDHPQNVMYVVVNPSLRIVNIIENQWLKVW</sequence>
<dbReference type="Pfam" id="PF14926">
    <property type="entry name" value="CFAP300"/>
    <property type="match status" value="1"/>
</dbReference>
<evidence type="ECO:0000256" key="4">
    <source>
        <dbReference type="ARBA" id="ARBA00022490"/>
    </source>
</evidence>
<comment type="caution">
    <text evidence="7">The sequence shown here is derived from an EMBL/GenBank/DDBJ whole genome shotgun (WGS) entry which is preliminary data.</text>
</comment>
<comment type="similarity">
    <text evidence="2">Belongs to the CFAP300 family.</text>
</comment>
<proteinExistence type="inferred from homology"/>
<evidence type="ECO:0000256" key="6">
    <source>
        <dbReference type="ARBA" id="ARBA00023273"/>
    </source>
</evidence>
<evidence type="ECO:0000256" key="5">
    <source>
        <dbReference type="ARBA" id="ARBA00023212"/>
    </source>
</evidence>
<keyword evidence="8" id="KW-1185">Reference proteome</keyword>
<dbReference type="PANTHER" id="PTHR31078:SF1">
    <property type="entry name" value="CILIA- AND FLAGELLA-ASSOCIATED PROTEIN 300"/>
    <property type="match status" value="1"/>
</dbReference>
<organism evidence="7 8">
    <name type="scientific">Paramecium sonneborni</name>
    <dbReference type="NCBI Taxonomy" id="65129"/>
    <lineage>
        <taxon>Eukaryota</taxon>
        <taxon>Sar</taxon>
        <taxon>Alveolata</taxon>
        <taxon>Ciliophora</taxon>
        <taxon>Intramacronucleata</taxon>
        <taxon>Oligohymenophorea</taxon>
        <taxon>Peniculida</taxon>
        <taxon>Parameciidae</taxon>
        <taxon>Paramecium</taxon>
    </lineage>
</organism>
<accession>A0A8S1L5I8</accession>
<dbReference type="PANTHER" id="PTHR31078">
    <property type="entry name" value="CILIA- AND FLAGELLA-ASSOCIATED PROTEIN 300"/>
    <property type="match status" value="1"/>
</dbReference>
<protein>
    <recommendedName>
        <fullName evidence="3">Cilia- and flagella-associated protein 300</fullName>
    </recommendedName>
</protein>
<evidence type="ECO:0000313" key="7">
    <source>
        <dbReference type="EMBL" id="CAD8062737.1"/>
    </source>
</evidence>